<evidence type="ECO:0000313" key="2">
    <source>
        <dbReference type="Proteomes" id="UP000622580"/>
    </source>
</evidence>
<evidence type="ECO:0000313" key="1">
    <source>
        <dbReference type="EMBL" id="MBR7621128.1"/>
    </source>
</evidence>
<dbReference type="InterPro" id="IPR001387">
    <property type="entry name" value="Cro/C1-type_HTH"/>
</dbReference>
<name>A0A941D6N9_9CAUL</name>
<dbReference type="CDD" id="cd00093">
    <property type="entry name" value="HTH_XRE"/>
    <property type="match status" value="1"/>
</dbReference>
<dbReference type="AlphaFoldDB" id="A0A941D6N9"/>
<comment type="caution">
    <text evidence="1">The sequence shown here is derived from an EMBL/GenBank/DDBJ whole genome shotgun (WGS) entry which is preliminary data.</text>
</comment>
<keyword evidence="2" id="KW-1185">Reference proteome</keyword>
<accession>A0A941D6N9</accession>
<dbReference type="Proteomes" id="UP000622580">
    <property type="component" value="Unassembled WGS sequence"/>
</dbReference>
<organism evidence="1 2">
    <name type="scientific">Phenylobacterium glaciei</name>
    <dbReference type="NCBI Taxonomy" id="2803784"/>
    <lineage>
        <taxon>Bacteria</taxon>
        <taxon>Pseudomonadati</taxon>
        <taxon>Pseudomonadota</taxon>
        <taxon>Alphaproteobacteria</taxon>
        <taxon>Caulobacterales</taxon>
        <taxon>Caulobacteraceae</taxon>
        <taxon>Phenylobacterium</taxon>
    </lineage>
</organism>
<proteinExistence type="predicted"/>
<dbReference type="EMBL" id="JAGSGD010000001">
    <property type="protein sequence ID" value="MBR7621128.1"/>
    <property type="molecule type" value="Genomic_DNA"/>
</dbReference>
<protein>
    <submittedName>
        <fullName evidence="1">Helix-turn-helix transcriptional regulator</fullName>
    </submittedName>
</protein>
<reference evidence="1" key="1">
    <citation type="submission" date="2021-04" db="EMBL/GenBank/DDBJ databases">
        <title>Draft genome assembly of strain Phenylobacterium sp. 20VBR1 using MiniION and Illumina platforms.</title>
        <authorList>
            <person name="Thomas F.A."/>
            <person name="Krishnan K.P."/>
            <person name="Sinha R.K."/>
        </authorList>
    </citation>
    <scope>NUCLEOTIDE SEQUENCE</scope>
    <source>
        <strain evidence="1">20VBR1</strain>
    </source>
</reference>
<gene>
    <name evidence="1" type="ORF">JKL49_17170</name>
</gene>
<sequence length="286" mass="30784">MPANPFGEKLELVLKVLSLSRGRLAAGLNVDKSVVGRWASGAVTPSKHNLALLTHHIAERMPGFTMLAWDRDMAEFATLVGADLPRVDATPVEGLPVAGLAEIREATLARGADLEGFFETTRTASRAPGLFFHDQCLVRRHDDNGLLEIRLGMGEIVFTGWALPVRNHICCITTEAHTGAMTFIMLNCGVVQRPMRLDGIVLGAAAGAPPGLVATPIVCDRVGDLSGDRDADDAAFRERLARNPVASQNTVPPEVVAQLTRTFGPEQLAQGGELQMHFPFHVSLTR</sequence>
<dbReference type="RefSeq" id="WP_215342047.1">
    <property type="nucleotide sequence ID" value="NZ_JAGSGD010000001.1"/>
</dbReference>